<dbReference type="InterPro" id="IPR052895">
    <property type="entry name" value="HetReg/Transcr_Mod"/>
</dbReference>
<evidence type="ECO:0000259" key="2">
    <source>
        <dbReference type="Pfam" id="PF06985"/>
    </source>
</evidence>
<evidence type="ECO:0000313" key="4">
    <source>
        <dbReference type="Proteomes" id="UP001172102"/>
    </source>
</evidence>
<name>A0AA40DSZ4_9PEZI</name>
<dbReference type="InterPro" id="IPR010730">
    <property type="entry name" value="HET"/>
</dbReference>
<organism evidence="3 4">
    <name type="scientific">Lasiosphaeris hirsuta</name>
    <dbReference type="NCBI Taxonomy" id="260670"/>
    <lineage>
        <taxon>Eukaryota</taxon>
        <taxon>Fungi</taxon>
        <taxon>Dikarya</taxon>
        <taxon>Ascomycota</taxon>
        <taxon>Pezizomycotina</taxon>
        <taxon>Sordariomycetes</taxon>
        <taxon>Sordariomycetidae</taxon>
        <taxon>Sordariales</taxon>
        <taxon>Lasiosphaeriaceae</taxon>
        <taxon>Lasiosphaeris</taxon>
    </lineage>
</organism>
<accession>A0AA40DSZ4</accession>
<feature type="domain" description="Heterokaryon incompatibility" evidence="2">
    <location>
        <begin position="47"/>
        <end position="157"/>
    </location>
</feature>
<dbReference type="PANTHER" id="PTHR24148:SF64">
    <property type="entry name" value="HETEROKARYON INCOMPATIBILITY DOMAIN-CONTAINING PROTEIN"/>
    <property type="match status" value="1"/>
</dbReference>
<protein>
    <submittedName>
        <fullName evidence="3">Heterokaryon incompatibility protein-domain-containing protein</fullName>
    </submittedName>
</protein>
<dbReference type="Proteomes" id="UP001172102">
    <property type="component" value="Unassembled WGS sequence"/>
</dbReference>
<gene>
    <name evidence="3" type="ORF">B0H67DRAFT_583533</name>
</gene>
<keyword evidence="4" id="KW-1185">Reference proteome</keyword>
<proteinExistence type="predicted"/>
<dbReference type="AlphaFoldDB" id="A0AA40DSZ4"/>
<reference evidence="3" key="1">
    <citation type="submission" date="2023-06" db="EMBL/GenBank/DDBJ databases">
        <title>Genome-scale phylogeny and comparative genomics of the fungal order Sordariales.</title>
        <authorList>
            <consortium name="Lawrence Berkeley National Laboratory"/>
            <person name="Hensen N."/>
            <person name="Bonometti L."/>
            <person name="Westerberg I."/>
            <person name="Brannstrom I.O."/>
            <person name="Guillou S."/>
            <person name="Cros-Aarteil S."/>
            <person name="Calhoun S."/>
            <person name="Haridas S."/>
            <person name="Kuo A."/>
            <person name="Mondo S."/>
            <person name="Pangilinan J."/>
            <person name="Riley R."/>
            <person name="Labutti K."/>
            <person name="Andreopoulos B."/>
            <person name="Lipzen A."/>
            <person name="Chen C."/>
            <person name="Yanf M."/>
            <person name="Daum C."/>
            <person name="Ng V."/>
            <person name="Clum A."/>
            <person name="Steindorff A."/>
            <person name="Ohm R."/>
            <person name="Martin F."/>
            <person name="Silar P."/>
            <person name="Natvig D."/>
            <person name="Lalanne C."/>
            <person name="Gautier V."/>
            <person name="Ament-Velasquez S.L."/>
            <person name="Kruys A."/>
            <person name="Hutchinson M.I."/>
            <person name="Powell A.J."/>
            <person name="Barry K."/>
            <person name="Miller A.N."/>
            <person name="Grigoriev I.V."/>
            <person name="Debuchy R."/>
            <person name="Gladieux P."/>
            <person name="Thoren M.H."/>
            <person name="Johannesson H."/>
        </authorList>
    </citation>
    <scope>NUCLEOTIDE SEQUENCE</scope>
    <source>
        <strain evidence="3">SMH4607-1</strain>
    </source>
</reference>
<evidence type="ECO:0000313" key="3">
    <source>
        <dbReference type="EMBL" id="KAK0710838.1"/>
    </source>
</evidence>
<dbReference type="PANTHER" id="PTHR24148">
    <property type="entry name" value="ANKYRIN REPEAT DOMAIN-CONTAINING PROTEIN 39 HOMOLOG-RELATED"/>
    <property type="match status" value="1"/>
</dbReference>
<dbReference type="Pfam" id="PF06985">
    <property type="entry name" value="HET"/>
    <property type="match status" value="1"/>
</dbReference>
<dbReference type="EMBL" id="JAUKUA010000005">
    <property type="protein sequence ID" value="KAK0710838.1"/>
    <property type="molecule type" value="Genomic_DNA"/>
</dbReference>
<sequence length="251" mass="27310">MSTCSSIYHSLKGTEIRLIRLKPRQPGDDHTLNLDLIHVELDSNPHFHALSYAWDDSAVRKRARVNGVSFEITPSLHAALTYLQSTCLGAHDAYLLGDETDLLWIDAICVDQSDQASGSRQVPRAGDICASACEVIPWIGAKEGTGDLGRRLSTARSQPAGDLRPDLGSVSRRAKSPLLGSSSSFSPGRKRLFVQGALPAKSSDSEVGPATGALGKMREKMLESSFTMRKYCQRPHVSGKDVMEWKAESDT</sequence>
<comment type="caution">
    <text evidence="3">The sequence shown here is derived from an EMBL/GenBank/DDBJ whole genome shotgun (WGS) entry which is preliminary data.</text>
</comment>
<feature type="region of interest" description="Disordered" evidence="1">
    <location>
        <begin position="149"/>
        <end position="184"/>
    </location>
</feature>
<evidence type="ECO:0000256" key="1">
    <source>
        <dbReference type="SAM" id="MobiDB-lite"/>
    </source>
</evidence>